<evidence type="ECO:0000256" key="1">
    <source>
        <dbReference type="SAM" id="MobiDB-lite"/>
    </source>
</evidence>
<evidence type="ECO:0000313" key="3">
    <source>
        <dbReference type="Proteomes" id="UP000008544"/>
    </source>
</evidence>
<accession>B1I4W4</accession>
<protein>
    <submittedName>
        <fullName evidence="2">Uncharacterized protein</fullName>
    </submittedName>
</protein>
<dbReference type="EMBL" id="CP000860">
    <property type="protein sequence ID" value="ACA60032.1"/>
    <property type="molecule type" value="Genomic_DNA"/>
</dbReference>
<feature type="region of interest" description="Disordered" evidence="1">
    <location>
        <begin position="1"/>
        <end position="32"/>
    </location>
</feature>
<evidence type="ECO:0000313" key="2">
    <source>
        <dbReference type="EMBL" id="ACA60032.1"/>
    </source>
</evidence>
<name>B1I4W4_DESAP</name>
<keyword evidence="3" id="KW-1185">Reference proteome</keyword>
<gene>
    <name evidence="2" type="ordered locus">Daud_1529</name>
</gene>
<feature type="compositionally biased region" description="Basic and acidic residues" evidence="1">
    <location>
        <begin position="1"/>
        <end position="28"/>
    </location>
</feature>
<dbReference type="AlphaFoldDB" id="B1I4W4"/>
<reference evidence="2 3" key="2">
    <citation type="journal article" date="2008" name="Science">
        <title>Environmental genomics reveals a single-species ecosystem deep within Earth.</title>
        <authorList>
            <person name="Chivian D."/>
            <person name="Brodie E.L."/>
            <person name="Alm E.J."/>
            <person name="Culley D.E."/>
            <person name="Dehal P.S."/>
            <person name="Desantis T.Z."/>
            <person name="Gihring T.M."/>
            <person name="Lapidus A."/>
            <person name="Lin L.H."/>
            <person name="Lowry S.R."/>
            <person name="Moser D.P."/>
            <person name="Richardson P.M."/>
            <person name="Southam G."/>
            <person name="Wanger G."/>
            <person name="Pratt L.M."/>
            <person name="Andersen G.L."/>
            <person name="Hazen T.C."/>
            <person name="Brockman F.J."/>
            <person name="Arkin A.P."/>
            <person name="Onstott T.C."/>
        </authorList>
    </citation>
    <scope>NUCLEOTIDE SEQUENCE [LARGE SCALE GENOMIC DNA]</scope>
    <source>
        <strain evidence="2 3">MP104C</strain>
    </source>
</reference>
<dbReference type="HOGENOM" id="CLU_2952840_0_0_9"/>
<dbReference type="KEGG" id="dau:Daud_1529"/>
<dbReference type="Proteomes" id="UP000008544">
    <property type="component" value="Chromosome"/>
</dbReference>
<proteinExistence type="predicted"/>
<sequence>MAADDLKTGKDETELHRTRHEGKKDKNDNVISRTWEAAKESLGLGAWTERQESEAEKKR</sequence>
<reference evidence="3" key="1">
    <citation type="submission" date="2007-10" db="EMBL/GenBank/DDBJ databases">
        <title>Complete sequence of chromosome of Desulforudis audaxviator MP104C.</title>
        <authorList>
            <person name="Copeland A."/>
            <person name="Lucas S."/>
            <person name="Lapidus A."/>
            <person name="Barry K."/>
            <person name="Glavina del Rio T."/>
            <person name="Dalin E."/>
            <person name="Tice H."/>
            <person name="Bruce D."/>
            <person name="Pitluck S."/>
            <person name="Lowry S.R."/>
            <person name="Larimer F."/>
            <person name="Land M.L."/>
            <person name="Hauser L."/>
            <person name="Kyrpides N."/>
            <person name="Ivanova N.N."/>
            <person name="Richardson P."/>
        </authorList>
    </citation>
    <scope>NUCLEOTIDE SEQUENCE [LARGE SCALE GENOMIC DNA]</scope>
    <source>
        <strain evidence="3">MP104C</strain>
    </source>
</reference>
<organism evidence="2 3">
    <name type="scientific">Desulforudis audaxviator (strain MP104C)</name>
    <dbReference type="NCBI Taxonomy" id="477974"/>
    <lineage>
        <taxon>Bacteria</taxon>
        <taxon>Bacillati</taxon>
        <taxon>Bacillota</taxon>
        <taxon>Clostridia</taxon>
        <taxon>Thermoanaerobacterales</taxon>
        <taxon>Candidatus Desulforudaceae</taxon>
        <taxon>Candidatus Desulforudis</taxon>
    </lineage>
</organism>